<proteinExistence type="predicted"/>
<keyword evidence="1" id="KW-0812">Transmembrane</keyword>
<dbReference type="Proteomes" id="UP001302696">
    <property type="component" value="Chromosome"/>
</dbReference>
<sequence length="66" mass="7672">MTLTHANPKLGRFLGYKDVYTFFGVLVVMFLTFFWAQAGIIGCFVATLFWIIPYRDIERLFAKSDN</sequence>
<keyword evidence="1" id="KW-1133">Transmembrane helix</keyword>
<keyword evidence="1" id="KW-0472">Membrane</keyword>
<evidence type="ECO:0008006" key="4">
    <source>
        <dbReference type="Google" id="ProtNLM"/>
    </source>
</evidence>
<protein>
    <recommendedName>
        <fullName evidence="4">Integral membrane protein</fullName>
    </recommendedName>
</protein>
<dbReference type="EMBL" id="CP104778">
    <property type="protein sequence ID" value="WPC22224.1"/>
    <property type="molecule type" value="Genomic_DNA"/>
</dbReference>
<reference evidence="3" key="1">
    <citation type="submission" date="2024-06" db="EMBL/GenBank/DDBJ databases">
        <authorList>
            <person name="Chang H.C."/>
            <person name="Mun S.Y."/>
        </authorList>
    </citation>
    <scope>NUCLEOTIDE SEQUENCE [LARGE SCALE GENOMIC DNA]</scope>
    <source>
        <strain evidence="3">KT1</strain>
    </source>
</reference>
<dbReference type="RefSeq" id="WP_057773482.1">
    <property type="nucleotide sequence ID" value="NZ_CP019981.1"/>
</dbReference>
<evidence type="ECO:0000313" key="3">
    <source>
        <dbReference type="Proteomes" id="UP001302696"/>
    </source>
</evidence>
<feature type="transmembrane region" description="Helical" evidence="1">
    <location>
        <begin position="20"/>
        <end position="52"/>
    </location>
</feature>
<organism evidence="2 3">
    <name type="scientific">Pediococcus inopinatus</name>
    <dbReference type="NCBI Taxonomy" id="114090"/>
    <lineage>
        <taxon>Bacteria</taxon>
        <taxon>Bacillati</taxon>
        <taxon>Bacillota</taxon>
        <taxon>Bacilli</taxon>
        <taxon>Lactobacillales</taxon>
        <taxon>Lactobacillaceae</taxon>
        <taxon>Pediococcus</taxon>
    </lineage>
</organism>
<evidence type="ECO:0000313" key="2">
    <source>
        <dbReference type="EMBL" id="WPC22224.1"/>
    </source>
</evidence>
<accession>A0ABZ0Q5I3</accession>
<evidence type="ECO:0000256" key="1">
    <source>
        <dbReference type="SAM" id="Phobius"/>
    </source>
</evidence>
<keyword evidence="3" id="KW-1185">Reference proteome</keyword>
<gene>
    <name evidence="2" type="ORF">N6G96_03100</name>
</gene>
<name>A0ABZ0Q5I3_9LACO</name>